<evidence type="ECO:0000256" key="3">
    <source>
        <dbReference type="ARBA" id="ARBA00022679"/>
    </source>
</evidence>
<dbReference type="Pfam" id="PF00348">
    <property type="entry name" value="polyprenyl_synt"/>
    <property type="match status" value="1"/>
</dbReference>
<evidence type="ECO:0000256" key="6">
    <source>
        <dbReference type="RuleBase" id="RU004466"/>
    </source>
</evidence>
<dbReference type="InterPro" id="IPR000092">
    <property type="entry name" value="Polyprenyl_synt"/>
</dbReference>
<dbReference type="GO" id="GO:0046872">
    <property type="term" value="F:metal ion binding"/>
    <property type="evidence" value="ECO:0007669"/>
    <property type="project" value="UniProtKB-KW"/>
</dbReference>
<organism evidence="7 8">
    <name type="scientific">Candidatus Nanosynbacter featherlites</name>
    <dbReference type="NCBI Taxonomy" id="2572088"/>
    <lineage>
        <taxon>Bacteria</taxon>
        <taxon>Candidatus Saccharimonadota</taxon>
        <taxon>Candidatus Saccharimonadia</taxon>
        <taxon>Candidatus Nanosynbacterales</taxon>
        <taxon>Candidatus Nanosynbacteraceae</taxon>
        <taxon>Candidatus Nanosynbacter</taxon>
    </lineage>
</organism>
<evidence type="ECO:0000256" key="1">
    <source>
        <dbReference type="ARBA" id="ARBA00001946"/>
    </source>
</evidence>
<dbReference type="KEGG" id="nft:FBF37_00915"/>
<dbReference type="InterPro" id="IPR033749">
    <property type="entry name" value="Polyprenyl_synt_CS"/>
</dbReference>
<dbReference type="Gene3D" id="1.10.600.10">
    <property type="entry name" value="Farnesyl Diphosphate Synthase"/>
    <property type="match status" value="1"/>
</dbReference>
<proteinExistence type="inferred from homology"/>
<comment type="similarity">
    <text evidence="2 6">Belongs to the FPP/GGPP synthase family.</text>
</comment>
<dbReference type="GO" id="GO:0008299">
    <property type="term" value="P:isoprenoid biosynthetic process"/>
    <property type="evidence" value="ECO:0007669"/>
    <property type="project" value="InterPro"/>
</dbReference>
<dbReference type="RefSeq" id="WP_138078592.1">
    <property type="nucleotide sequence ID" value="NZ_CP040004.1"/>
</dbReference>
<dbReference type="AlphaFoldDB" id="A0A4P9A2M7"/>
<sequence length="353" mass="39163">MTLEDLKNYAPYIDQHIEKVLCDFAEEVQLEVDDEQAIWALSTIREYALRPGKRLRGALAACLYDAKTGETYAEVGLSLAAVIELMHDYLLILDDVMDRSATRRGLPTVHEQYQKQFSHIGADGFESDMMAINVGLLVQHIASWSLSGMDVNTKIVQQIMHRNIGITGFGQMADVAGTITRPTTSEQIIKKYYKKSSIYTFVNPLLCALALAGDTDETAQQQVEAFGLPAGLAFQLRDDWLGIFGSPEESGKSNLDDIHEGKNTFLVQETLGRCTEAQKKTLLEIIGNEQATEDDLKVVKDVMVQTGAVDVAQVLMEKAGREACEAARASSLWASDFADLLRQVVQYSMERIK</sequence>
<dbReference type="PANTHER" id="PTHR12001">
    <property type="entry name" value="GERANYLGERANYL PYROPHOSPHATE SYNTHASE"/>
    <property type="match status" value="1"/>
</dbReference>
<keyword evidence="8" id="KW-1185">Reference proteome</keyword>
<dbReference type="PANTHER" id="PTHR12001:SF85">
    <property type="entry name" value="SHORT CHAIN ISOPRENYL DIPHOSPHATE SYNTHASE"/>
    <property type="match status" value="1"/>
</dbReference>
<evidence type="ECO:0000313" key="8">
    <source>
        <dbReference type="Proteomes" id="UP000310639"/>
    </source>
</evidence>
<keyword evidence="4" id="KW-0479">Metal-binding</keyword>
<protein>
    <submittedName>
        <fullName evidence="7">Polyprenyl synthetase family protein</fullName>
    </submittedName>
</protein>
<evidence type="ECO:0000256" key="2">
    <source>
        <dbReference type="ARBA" id="ARBA00006706"/>
    </source>
</evidence>
<dbReference type="PROSITE" id="PS00723">
    <property type="entry name" value="POLYPRENYL_SYNTHASE_1"/>
    <property type="match status" value="1"/>
</dbReference>
<evidence type="ECO:0000313" key="7">
    <source>
        <dbReference type="EMBL" id="QCT42034.1"/>
    </source>
</evidence>
<accession>A0A4P9A2M7</accession>
<dbReference type="Proteomes" id="UP000310639">
    <property type="component" value="Chromosome"/>
</dbReference>
<dbReference type="SFLD" id="SFLDS00005">
    <property type="entry name" value="Isoprenoid_Synthase_Type_I"/>
    <property type="match status" value="1"/>
</dbReference>
<dbReference type="InterPro" id="IPR008949">
    <property type="entry name" value="Isoprenoid_synthase_dom_sf"/>
</dbReference>
<dbReference type="GO" id="GO:0004659">
    <property type="term" value="F:prenyltransferase activity"/>
    <property type="evidence" value="ECO:0007669"/>
    <property type="project" value="InterPro"/>
</dbReference>
<gene>
    <name evidence="7" type="ORF">FBF37_00915</name>
</gene>
<dbReference type="SUPFAM" id="SSF48576">
    <property type="entry name" value="Terpenoid synthases"/>
    <property type="match status" value="1"/>
</dbReference>
<dbReference type="OrthoDB" id="9805316at2"/>
<dbReference type="CDD" id="cd00685">
    <property type="entry name" value="Trans_IPPS_HT"/>
    <property type="match status" value="1"/>
</dbReference>
<reference evidence="7 8" key="1">
    <citation type="submission" date="2019-04" db="EMBL/GenBank/DDBJ databases">
        <title>Saccharibacteria TM7 genomes.</title>
        <authorList>
            <person name="Bor B."/>
            <person name="He X."/>
            <person name="Chen T."/>
            <person name="Dewhirst F.E."/>
        </authorList>
    </citation>
    <scope>NUCLEOTIDE SEQUENCE [LARGE SCALE GENOMIC DNA]</scope>
    <source>
        <strain evidence="7 8">BB001</strain>
    </source>
</reference>
<evidence type="ECO:0000256" key="4">
    <source>
        <dbReference type="ARBA" id="ARBA00022723"/>
    </source>
</evidence>
<evidence type="ECO:0000256" key="5">
    <source>
        <dbReference type="ARBA" id="ARBA00022842"/>
    </source>
</evidence>
<keyword evidence="3 6" id="KW-0808">Transferase</keyword>
<name>A0A4P9A2M7_9BACT</name>
<keyword evidence="5" id="KW-0460">Magnesium</keyword>
<dbReference type="EMBL" id="CP040004">
    <property type="protein sequence ID" value="QCT42034.1"/>
    <property type="molecule type" value="Genomic_DNA"/>
</dbReference>
<comment type="cofactor">
    <cofactor evidence="1">
        <name>Mg(2+)</name>
        <dbReference type="ChEBI" id="CHEBI:18420"/>
    </cofactor>
</comment>